<keyword evidence="3" id="KW-1185">Reference proteome</keyword>
<accession>A0A8X6XQT8</accession>
<feature type="compositionally biased region" description="Basic and acidic residues" evidence="1">
    <location>
        <begin position="153"/>
        <end position="164"/>
    </location>
</feature>
<evidence type="ECO:0000313" key="3">
    <source>
        <dbReference type="Proteomes" id="UP000886998"/>
    </source>
</evidence>
<feature type="region of interest" description="Disordered" evidence="1">
    <location>
        <begin position="56"/>
        <end position="103"/>
    </location>
</feature>
<dbReference type="Proteomes" id="UP000886998">
    <property type="component" value="Unassembled WGS sequence"/>
</dbReference>
<reference evidence="2" key="1">
    <citation type="submission" date="2020-08" db="EMBL/GenBank/DDBJ databases">
        <title>Multicomponent nature underlies the extraordinary mechanical properties of spider dragline silk.</title>
        <authorList>
            <person name="Kono N."/>
            <person name="Nakamura H."/>
            <person name="Mori M."/>
            <person name="Yoshida Y."/>
            <person name="Ohtoshi R."/>
            <person name="Malay A.D."/>
            <person name="Moran D.A.P."/>
            <person name="Tomita M."/>
            <person name="Numata K."/>
            <person name="Arakawa K."/>
        </authorList>
    </citation>
    <scope>NUCLEOTIDE SEQUENCE</scope>
</reference>
<protein>
    <submittedName>
        <fullName evidence="2">Uncharacterized protein</fullName>
    </submittedName>
</protein>
<comment type="caution">
    <text evidence="2">The sequence shown here is derived from an EMBL/GenBank/DDBJ whole genome shotgun (WGS) entry which is preliminary data.</text>
</comment>
<feature type="compositionally biased region" description="Polar residues" evidence="1">
    <location>
        <begin position="178"/>
        <end position="190"/>
    </location>
</feature>
<dbReference type="AlphaFoldDB" id="A0A8X6XQT8"/>
<evidence type="ECO:0000313" key="2">
    <source>
        <dbReference type="EMBL" id="GFY57621.1"/>
    </source>
</evidence>
<name>A0A8X6XQT8_9ARAC</name>
<feature type="region of interest" description="Disordered" evidence="1">
    <location>
        <begin position="152"/>
        <end position="197"/>
    </location>
</feature>
<feature type="compositionally biased region" description="Basic residues" evidence="1">
    <location>
        <begin position="83"/>
        <end position="93"/>
    </location>
</feature>
<evidence type="ECO:0000256" key="1">
    <source>
        <dbReference type="SAM" id="MobiDB-lite"/>
    </source>
</evidence>
<dbReference type="EMBL" id="BMAV01011626">
    <property type="protein sequence ID" value="GFY57621.1"/>
    <property type="molecule type" value="Genomic_DNA"/>
</dbReference>
<feature type="compositionally biased region" description="Polar residues" evidence="1">
    <location>
        <begin position="64"/>
        <end position="78"/>
    </location>
</feature>
<proteinExistence type="predicted"/>
<gene>
    <name evidence="2" type="ORF">TNIN_413461</name>
</gene>
<organism evidence="2 3">
    <name type="scientific">Trichonephila inaurata madagascariensis</name>
    <dbReference type="NCBI Taxonomy" id="2747483"/>
    <lineage>
        <taxon>Eukaryota</taxon>
        <taxon>Metazoa</taxon>
        <taxon>Ecdysozoa</taxon>
        <taxon>Arthropoda</taxon>
        <taxon>Chelicerata</taxon>
        <taxon>Arachnida</taxon>
        <taxon>Araneae</taxon>
        <taxon>Araneomorphae</taxon>
        <taxon>Entelegynae</taxon>
        <taxon>Araneoidea</taxon>
        <taxon>Nephilidae</taxon>
        <taxon>Trichonephila</taxon>
        <taxon>Trichonephila inaurata</taxon>
    </lineage>
</organism>
<sequence length="197" mass="22311">MRKGREDRTRPADPEQHIDIPEIKKNVNVCFPHVPLLIALVTQELLILSLSLLTNEPSTEKANQDSTDSTETITTPMSDKNKTNKKKKKRKIKKDSSEDFAFPKKTTRPVSSLVNDFEKLKDLITEQLKKGISVSTQEHFIDDLSNLINPEEVTEKLDAHENVRKGTKMRPSPVNDGMTPSSDSQNSSNREFAPRMN</sequence>